<accession>A0A844D189</accession>
<protein>
    <submittedName>
        <fullName evidence="1">Uncharacterized protein</fullName>
    </submittedName>
</protein>
<evidence type="ECO:0000313" key="1">
    <source>
        <dbReference type="EMBL" id="MRU17076.1"/>
    </source>
</evidence>
<dbReference type="EMBL" id="SZWE01000003">
    <property type="protein sequence ID" value="MRU17076.1"/>
    <property type="molecule type" value="Genomic_DNA"/>
</dbReference>
<organism evidence="1 2">
    <name type="scientific">Roseovarius bejariae</name>
    <dbReference type="NCBI Taxonomy" id="2576383"/>
    <lineage>
        <taxon>Bacteria</taxon>
        <taxon>Pseudomonadati</taxon>
        <taxon>Pseudomonadota</taxon>
        <taxon>Alphaproteobacteria</taxon>
        <taxon>Rhodobacterales</taxon>
        <taxon>Roseobacteraceae</taxon>
        <taxon>Roseovarius</taxon>
    </lineage>
</organism>
<evidence type="ECO:0000313" key="2">
    <source>
        <dbReference type="Proteomes" id="UP000564704"/>
    </source>
</evidence>
<gene>
    <name evidence="1" type="ORF">FDP25_16670</name>
</gene>
<proteinExistence type="predicted"/>
<dbReference type="AlphaFoldDB" id="A0A844D189"/>
<reference evidence="1 2" key="1">
    <citation type="submission" date="2019-05" db="EMBL/GenBank/DDBJ databases">
        <title>Roseovarius bejariae sp. nov., a moderately halophylic bacterium isolated from a saline soil in Rambla Salada (Murcia).</title>
        <authorList>
            <person name="Castro D.J."/>
            <person name="Gomez-Altuve A."/>
            <person name="Reina J.C."/>
            <person name="Rodriguez M."/>
            <person name="Sampedro I."/>
            <person name="Llamas I."/>
            <person name="Martinez-Checa F."/>
        </authorList>
    </citation>
    <scope>NUCLEOTIDE SEQUENCE [LARGE SCALE GENOMIC DNA]</scope>
    <source>
        <strain evidence="1 2">A21</strain>
    </source>
</reference>
<name>A0A844D189_9RHOB</name>
<dbReference type="Proteomes" id="UP000564704">
    <property type="component" value="Unassembled WGS sequence"/>
</dbReference>
<keyword evidence="2" id="KW-1185">Reference proteome</keyword>
<comment type="caution">
    <text evidence="1">The sequence shown here is derived from an EMBL/GenBank/DDBJ whole genome shotgun (WGS) entry which is preliminary data.</text>
</comment>
<sequence length="125" mass="14260">MTDIKPLDISNFPDIARTVAYEKLEPSEQRETAEPDREAFRREVEEVLGKDRLSAVRRGEASAFDSFLENPLDRLYATKAYMQSDPEHAVAHGDAVREVLSEIVDIEFENRKLATGEVERRGLTH</sequence>